<proteinExistence type="predicted"/>
<protein>
    <submittedName>
        <fullName evidence="1">16496_t:CDS:1</fullName>
    </submittedName>
</protein>
<evidence type="ECO:0000313" key="1">
    <source>
        <dbReference type="EMBL" id="CAG8691191.1"/>
    </source>
</evidence>
<organism evidence="1 2">
    <name type="scientific">Dentiscutata heterogama</name>
    <dbReference type="NCBI Taxonomy" id="1316150"/>
    <lineage>
        <taxon>Eukaryota</taxon>
        <taxon>Fungi</taxon>
        <taxon>Fungi incertae sedis</taxon>
        <taxon>Mucoromycota</taxon>
        <taxon>Glomeromycotina</taxon>
        <taxon>Glomeromycetes</taxon>
        <taxon>Diversisporales</taxon>
        <taxon>Gigasporaceae</taxon>
        <taxon>Dentiscutata</taxon>
    </lineage>
</organism>
<reference evidence="1" key="1">
    <citation type="submission" date="2021-06" db="EMBL/GenBank/DDBJ databases">
        <authorList>
            <person name="Kallberg Y."/>
            <person name="Tangrot J."/>
            <person name="Rosling A."/>
        </authorList>
    </citation>
    <scope>NUCLEOTIDE SEQUENCE</scope>
    <source>
        <strain evidence="1">IL203A</strain>
    </source>
</reference>
<evidence type="ECO:0000313" key="2">
    <source>
        <dbReference type="Proteomes" id="UP000789702"/>
    </source>
</evidence>
<sequence length="191" mass="22690">KEYPFDDETASNFANIQEYWDFSLDKVFSMAQISDDHRHKQPNSCDIEQKSSDVIDLESSDVIELETNKNEEMIIEDDFESSKAVLKEWSESLISEEESIKEHENLFGTDELEETEETEVWIVREYRKTILEKERTKKLEETKRLLELEERKKEITGVNEIDDVGGLDEKARYKAQKLHELKRTKRDKEHK</sequence>
<comment type="caution">
    <text evidence="1">The sequence shown here is derived from an EMBL/GenBank/DDBJ whole genome shotgun (WGS) entry which is preliminary data.</text>
</comment>
<feature type="non-terminal residue" evidence="1">
    <location>
        <position position="191"/>
    </location>
</feature>
<dbReference type="EMBL" id="CAJVPU010024130">
    <property type="protein sequence ID" value="CAG8691191.1"/>
    <property type="molecule type" value="Genomic_DNA"/>
</dbReference>
<dbReference type="Proteomes" id="UP000789702">
    <property type="component" value="Unassembled WGS sequence"/>
</dbReference>
<gene>
    <name evidence="1" type="ORF">DHETER_LOCUS11262</name>
</gene>
<keyword evidence="2" id="KW-1185">Reference proteome</keyword>
<feature type="non-terminal residue" evidence="1">
    <location>
        <position position="1"/>
    </location>
</feature>
<name>A0ACA9P5C0_9GLOM</name>
<accession>A0ACA9P5C0</accession>